<feature type="region of interest" description="Disordered" evidence="1">
    <location>
        <begin position="391"/>
        <end position="446"/>
    </location>
</feature>
<proteinExistence type="predicted"/>
<feature type="region of interest" description="Disordered" evidence="1">
    <location>
        <begin position="463"/>
        <end position="513"/>
    </location>
</feature>
<feature type="region of interest" description="Disordered" evidence="1">
    <location>
        <begin position="43"/>
        <end position="104"/>
    </location>
</feature>
<evidence type="ECO:0000256" key="1">
    <source>
        <dbReference type="SAM" id="MobiDB-lite"/>
    </source>
</evidence>
<name>A0AAN6QFJ0_9PEZI</name>
<gene>
    <name evidence="2" type="ORF">N656DRAFT_771101</name>
</gene>
<dbReference type="Proteomes" id="UP001302812">
    <property type="component" value="Unassembled WGS sequence"/>
</dbReference>
<dbReference type="RefSeq" id="XP_064666803.1">
    <property type="nucleotide sequence ID" value="XM_064813828.1"/>
</dbReference>
<feature type="region of interest" description="Disordered" evidence="1">
    <location>
        <begin position="1"/>
        <end position="27"/>
    </location>
</feature>
<feature type="compositionally biased region" description="Low complexity" evidence="1">
    <location>
        <begin position="391"/>
        <end position="410"/>
    </location>
</feature>
<evidence type="ECO:0000313" key="3">
    <source>
        <dbReference type="Proteomes" id="UP001302812"/>
    </source>
</evidence>
<organism evidence="2 3">
    <name type="scientific">Canariomyces notabilis</name>
    <dbReference type="NCBI Taxonomy" id="2074819"/>
    <lineage>
        <taxon>Eukaryota</taxon>
        <taxon>Fungi</taxon>
        <taxon>Dikarya</taxon>
        <taxon>Ascomycota</taxon>
        <taxon>Pezizomycotina</taxon>
        <taxon>Sordariomycetes</taxon>
        <taxon>Sordariomycetidae</taxon>
        <taxon>Sordariales</taxon>
        <taxon>Chaetomiaceae</taxon>
        <taxon>Canariomyces</taxon>
    </lineage>
</organism>
<reference evidence="2" key="2">
    <citation type="submission" date="2023-05" db="EMBL/GenBank/DDBJ databases">
        <authorList>
            <consortium name="Lawrence Berkeley National Laboratory"/>
            <person name="Steindorff A."/>
            <person name="Hensen N."/>
            <person name="Bonometti L."/>
            <person name="Westerberg I."/>
            <person name="Brannstrom I.O."/>
            <person name="Guillou S."/>
            <person name="Cros-Aarteil S."/>
            <person name="Calhoun S."/>
            <person name="Haridas S."/>
            <person name="Kuo A."/>
            <person name="Mondo S."/>
            <person name="Pangilinan J."/>
            <person name="Riley R."/>
            <person name="Labutti K."/>
            <person name="Andreopoulos B."/>
            <person name="Lipzen A."/>
            <person name="Chen C."/>
            <person name="Yanf M."/>
            <person name="Daum C."/>
            <person name="Ng V."/>
            <person name="Clum A."/>
            <person name="Ohm R."/>
            <person name="Martin F."/>
            <person name="Silar P."/>
            <person name="Natvig D."/>
            <person name="Lalanne C."/>
            <person name="Gautier V."/>
            <person name="Ament-Velasquez S.L."/>
            <person name="Kruys A."/>
            <person name="Hutchinson M.I."/>
            <person name="Powell A.J."/>
            <person name="Barry K."/>
            <person name="Miller A.N."/>
            <person name="Grigoriev I.V."/>
            <person name="Debuchy R."/>
            <person name="Gladieux P."/>
            <person name="Thoren M.H."/>
            <person name="Johannesson H."/>
        </authorList>
    </citation>
    <scope>NUCLEOTIDE SEQUENCE</scope>
    <source>
        <strain evidence="2">CBS 508.74</strain>
    </source>
</reference>
<accession>A0AAN6QFJ0</accession>
<reference evidence="2" key="1">
    <citation type="journal article" date="2023" name="Mol. Phylogenet. Evol.">
        <title>Genome-scale phylogeny and comparative genomics of the fungal order Sordariales.</title>
        <authorList>
            <person name="Hensen N."/>
            <person name="Bonometti L."/>
            <person name="Westerberg I."/>
            <person name="Brannstrom I.O."/>
            <person name="Guillou S."/>
            <person name="Cros-Aarteil S."/>
            <person name="Calhoun S."/>
            <person name="Haridas S."/>
            <person name="Kuo A."/>
            <person name="Mondo S."/>
            <person name="Pangilinan J."/>
            <person name="Riley R."/>
            <person name="LaButti K."/>
            <person name="Andreopoulos B."/>
            <person name="Lipzen A."/>
            <person name="Chen C."/>
            <person name="Yan M."/>
            <person name="Daum C."/>
            <person name="Ng V."/>
            <person name="Clum A."/>
            <person name="Steindorff A."/>
            <person name="Ohm R.A."/>
            <person name="Martin F."/>
            <person name="Silar P."/>
            <person name="Natvig D.O."/>
            <person name="Lalanne C."/>
            <person name="Gautier V."/>
            <person name="Ament-Velasquez S.L."/>
            <person name="Kruys A."/>
            <person name="Hutchinson M.I."/>
            <person name="Powell A.J."/>
            <person name="Barry K."/>
            <person name="Miller A.N."/>
            <person name="Grigoriev I.V."/>
            <person name="Debuchy R."/>
            <person name="Gladieux P."/>
            <person name="Hiltunen Thoren M."/>
            <person name="Johannesson H."/>
        </authorList>
    </citation>
    <scope>NUCLEOTIDE SEQUENCE</scope>
    <source>
        <strain evidence="2">CBS 508.74</strain>
    </source>
</reference>
<dbReference type="AlphaFoldDB" id="A0AAN6QFJ0"/>
<sequence length="545" mass="55824">MSSQRTTISASKAAQKQPAPRKLMSVEESRQVLLKHCLMSMPPMQVASNRLPQDRIPQGRGRGTQSSQGPHQARVSRRGAVQKPQAAKTPNQPCPRMNQQQPRNPAACLGYSAAAVQSGNPTPGSFPNLATTAAPAPASVPGLMLSVEPFAFPPPQLCFSNKVAEGMRRGNPTPPPLGFPCSPMVSDFPAAGMMGAWPYGGNLGELNTTPPDSPPDMIDRALWDLYRSAYFAYLGGAPAPTPLPVAAPGVPPLPVPQQPQQQQHFLPRVANGPISSGNMFHQMMTTAAPNPNLPLRAVGGIVANPPRPASIGALFPSPPNARPSCQTRRATNLSHSILADDLFTFGPDGVPSGGEVDLSRASSSGACGGEGYDVSAASIGVATTAAAAAAANAGPGQPGDASASSSADLHLPPPPVPSSPARDDGVLPASQAASEQAPDATPDLGPLLAVLSPSAFLFAEEAGQAQAEEGNAEGDLPPVPDSPSALALDTPPEEEPGGGQELEGSGAAAQQKDPAALLSAGMFVPGLEDDWVAEYTALLPLLDAE</sequence>
<keyword evidence="3" id="KW-1185">Reference proteome</keyword>
<comment type="caution">
    <text evidence="2">The sequence shown here is derived from an EMBL/GenBank/DDBJ whole genome shotgun (WGS) entry which is preliminary data.</text>
</comment>
<evidence type="ECO:0000313" key="2">
    <source>
        <dbReference type="EMBL" id="KAK4109233.1"/>
    </source>
</evidence>
<protein>
    <submittedName>
        <fullName evidence="2">Uncharacterized protein</fullName>
    </submittedName>
</protein>
<dbReference type="GeneID" id="89937953"/>
<feature type="compositionally biased region" description="Polar residues" evidence="1">
    <location>
        <begin position="1"/>
        <end position="14"/>
    </location>
</feature>
<dbReference type="EMBL" id="MU853357">
    <property type="protein sequence ID" value="KAK4109233.1"/>
    <property type="molecule type" value="Genomic_DNA"/>
</dbReference>
<feature type="compositionally biased region" description="Low complexity" evidence="1">
    <location>
        <begin position="502"/>
        <end position="511"/>
    </location>
</feature>